<dbReference type="NCBIfam" id="TIGR00229">
    <property type="entry name" value="sensory_box"/>
    <property type="match status" value="1"/>
</dbReference>
<feature type="compositionally biased region" description="Basic and acidic residues" evidence="4">
    <location>
        <begin position="721"/>
        <end position="730"/>
    </location>
</feature>
<evidence type="ECO:0000256" key="3">
    <source>
        <dbReference type="ARBA" id="ARBA00022991"/>
    </source>
</evidence>
<dbReference type="Pfam" id="PF13426">
    <property type="entry name" value="PAS_9"/>
    <property type="match status" value="1"/>
</dbReference>
<dbReference type="OrthoDB" id="447251at2759"/>
<dbReference type="GO" id="GO:0006355">
    <property type="term" value="P:regulation of DNA-templated transcription"/>
    <property type="evidence" value="ECO:0007669"/>
    <property type="project" value="InterPro"/>
</dbReference>
<reference evidence="6" key="1">
    <citation type="submission" date="2011-04" db="EMBL/GenBank/DDBJ databases">
        <title>Evolution of plant cell wall degrading machinery underlies the functional diversity of forest fungi.</title>
        <authorList>
            <consortium name="US DOE Joint Genome Institute (JGI-PGF)"/>
            <person name="Eastwood D.C."/>
            <person name="Floudas D."/>
            <person name="Binder M."/>
            <person name="Majcherczyk A."/>
            <person name="Schneider P."/>
            <person name="Aerts A."/>
            <person name="Asiegbu F.O."/>
            <person name="Baker S.E."/>
            <person name="Barry K."/>
            <person name="Bendiksby M."/>
            <person name="Blumentritt M."/>
            <person name="Coutinho P.M."/>
            <person name="Cullen D."/>
            <person name="Cullen D."/>
            <person name="Gathman A."/>
            <person name="Goodell B."/>
            <person name="Henrissat B."/>
            <person name="Ihrmark K."/>
            <person name="Kauserud H."/>
            <person name="Kohler A."/>
            <person name="LaButti K."/>
            <person name="Lapidus A."/>
            <person name="Lavin J.L."/>
            <person name="Lee Y.-H."/>
            <person name="Lindquist E."/>
            <person name="Lilly W."/>
            <person name="Lucas S."/>
            <person name="Morin E."/>
            <person name="Murat C."/>
            <person name="Oguiza J.A."/>
            <person name="Park J."/>
            <person name="Pisabarro A.G."/>
            <person name="Riley R."/>
            <person name="Rosling A."/>
            <person name="Salamov A."/>
            <person name="Schmidt O."/>
            <person name="Schmutz J."/>
            <person name="Skrede I."/>
            <person name="Stenlid J."/>
            <person name="Wiebenga A."/>
            <person name="Xie X."/>
            <person name="Kues U."/>
            <person name="Hibbett D.S."/>
            <person name="Hoffmeister D."/>
            <person name="Hogberg N."/>
            <person name="Martin F."/>
            <person name="Grigoriev I.V."/>
            <person name="Watkinson S.C."/>
        </authorList>
    </citation>
    <scope>NUCLEOTIDE SEQUENCE</scope>
    <source>
        <strain evidence="6">S7.9</strain>
    </source>
</reference>
<evidence type="ECO:0000259" key="5">
    <source>
        <dbReference type="PROSITE" id="PS50112"/>
    </source>
</evidence>
<dbReference type="CDD" id="cd00130">
    <property type="entry name" value="PAS"/>
    <property type="match status" value="2"/>
</dbReference>
<dbReference type="Pfam" id="PF00989">
    <property type="entry name" value="PAS"/>
    <property type="match status" value="1"/>
</dbReference>
<dbReference type="AlphaFoldDB" id="F8NIH9"/>
<feature type="compositionally biased region" description="Low complexity" evidence="4">
    <location>
        <begin position="56"/>
        <end position="71"/>
    </location>
</feature>
<dbReference type="HOGENOM" id="CLU_007918_0_0_1"/>
<dbReference type="GO" id="GO:0005634">
    <property type="term" value="C:nucleus"/>
    <property type="evidence" value="ECO:0007669"/>
    <property type="project" value="TreeGrafter"/>
</dbReference>
<dbReference type="KEGG" id="sla:SERLADRAFT_491535"/>
<dbReference type="PROSITE" id="PS50112">
    <property type="entry name" value="PAS"/>
    <property type="match status" value="1"/>
</dbReference>
<dbReference type="PANTHER" id="PTHR47429:SF7">
    <property type="entry name" value="GATA-FACTOR"/>
    <property type="match status" value="1"/>
</dbReference>
<keyword evidence="2" id="KW-0288">FMN</keyword>
<dbReference type="InterPro" id="IPR013767">
    <property type="entry name" value="PAS_fold"/>
</dbReference>
<dbReference type="GeneID" id="18821695"/>
<evidence type="ECO:0000256" key="2">
    <source>
        <dbReference type="ARBA" id="ARBA00022643"/>
    </source>
</evidence>
<keyword evidence="3" id="KW-0157">Chromophore</keyword>
<evidence type="ECO:0000256" key="4">
    <source>
        <dbReference type="SAM" id="MobiDB-lite"/>
    </source>
</evidence>
<feature type="region of interest" description="Disordered" evidence="4">
    <location>
        <begin position="42"/>
        <end position="103"/>
    </location>
</feature>
<dbReference type="Gene3D" id="3.30.450.20">
    <property type="entry name" value="PAS domain"/>
    <property type="match status" value="3"/>
</dbReference>
<dbReference type="SMART" id="SM00091">
    <property type="entry name" value="PAS"/>
    <property type="match status" value="2"/>
</dbReference>
<feature type="domain" description="PAS" evidence="5">
    <location>
        <begin position="383"/>
        <end position="442"/>
    </location>
</feature>
<evidence type="ECO:0000256" key="1">
    <source>
        <dbReference type="ARBA" id="ARBA00022630"/>
    </source>
</evidence>
<dbReference type="PANTHER" id="PTHR47429">
    <property type="entry name" value="PROTEIN TWIN LOV 1"/>
    <property type="match status" value="1"/>
</dbReference>
<dbReference type="EMBL" id="GL945429">
    <property type="protein sequence ID" value="EGO30080.1"/>
    <property type="molecule type" value="Genomic_DNA"/>
</dbReference>
<feature type="region of interest" description="Disordered" evidence="4">
    <location>
        <begin position="708"/>
        <end position="730"/>
    </location>
</feature>
<sequence length="757" mass="82414">MYNGPPPLAPGGGAEVLPAGLLDGPDGLASSWLTNNGFSLFGPPSSPSSRQHQHNHVSTSTSDGSVHSSSSPNSIFDSHPAIHPPSDYSHPVHTTTYNNHIPPHVPATFPSKDLLKLGSHHANLSAPSSLGLPVYSSSGFDLLSILARVVSRPNPKIMIGPVDGSCSFVVSDTRRFDAPIIYASPSFYSLTKYEEHEVIGRNCRFLQAPDGNVQKGEERRFVAPEAVSLMKKSMLADKECQVSIINYRKGGEPFVNLITIIPIAGGLFNRQEEADDVVYHVGFQVDLTEQPNAILQKLRDGNYMVNYSSNVSIPSLISTASRERKSNAPFSLVMSNRLRTLISDSTFVNSIPITKSTTVALPASTATDKPEIYEGNQLLNLLLLETSPDFVHVLSLKGSFLYVAPSVRLVLGYEPDELVGKSISDYCHPADLVPLMRELKESSAIVGPTHDMPSVTPVNPAPGVPRAVDLLFRAQSKSRGYLWVECRGRLHVEPGKGRKAIILSGRVKRTPSLRWSAIAKAGGLAHSLRGTGGGRHLQRKEHIKECEREFWGILNNKGTFLVAGMAVSDVLGWGPGEMIGKVIGDFVVGGDVRHLVEEELKRTSTIDEPSVMACTMKRKDGCQVYVALVLYCTPYRGSPSPFPVICQIKALGDSSSSSDGGTLAHPLDSSVFEELDTKRGSSWQYELQQLKYANKRLEEEVGALEASHRPSHFATGLASEPQRKQSIAHESRQGYFPIMSQSYPTHLKRSWDADGPT</sequence>
<evidence type="ECO:0000313" key="6">
    <source>
        <dbReference type="EMBL" id="EGO30080.1"/>
    </source>
</evidence>
<proteinExistence type="predicted"/>
<dbReference type="InterPro" id="IPR035965">
    <property type="entry name" value="PAS-like_dom_sf"/>
</dbReference>
<dbReference type="InterPro" id="IPR000014">
    <property type="entry name" value="PAS"/>
</dbReference>
<protein>
    <submittedName>
        <fullName evidence="6">Uncharacterized protein dst1</fullName>
    </submittedName>
</protein>
<gene>
    <name evidence="6" type="primary">dst1</name>
    <name evidence="6" type="ORF">SERLADRAFT_491535</name>
</gene>
<dbReference type="SUPFAM" id="SSF55785">
    <property type="entry name" value="PYP-like sensor domain (PAS domain)"/>
    <property type="match status" value="3"/>
</dbReference>
<accession>F8NIH9</accession>
<name>F8NIH9_SERL9</name>
<keyword evidence="1" id="KW-0285">Flavoprotein</keyword>
<dbReference type="RefSeq" id="XP_007314322.1">
    <property type="nucleotide sequence ID" value="XM_007314260.1"/>
</dbReference>
<dbReference type="Proteomes" id="UP000008064">
    <property type="component" value="Unassembled WGS sequence"/>
</dbReference>
<organism>
    <name type="scientific">Serpula lacrymans var. lacrymans (strain S7.9)</name>
    <name type="common">Dry rot fungus</name>
    <dbReference type="NCBI Taxonomy" id="578457"/>
    <lineage>
        <taxon>Eukaryota</taxon>
        <taxon>Fungi</taxon>
        <taxon>Dikarya</taxon>
        <taxon>Basidiomycota</taxon>
        <taxon>Agaricomycotina</taxon>
        <taxon>Agaricomycetes</taxon>
        <taxon>Agaricomycetidae</taxon>
        <taxon>Boletales</taxon>
        <taxon>Coniophorineae</taxon>
        <taxon>Serpulaceae</taxon>
        <taxon>Serpula</taxon>
    </lineage>
</organism>